<feature type="compositionally biased region" description="Polar residues" evidence="1">
    <location>
        <begin position="56"/>
        <end position="77"/>
    </location>
</feature>
<proteinExistence type="predicted"/>
<keyword evidence="3" id="KW-1185">Reference proteome</keyword>
<feature type="compositionally biased region" description="Low complexity" evidence="1">
    <location>
        <begin position="43"/>
        <end position="55"/>
    </location>
</feature>
<reference evidence="2 3" key="1">
    <citation type="submission" date="2021-05" db="EMBL/GenBank/DDBJ databases">
        <title>Bacteria Genome sequencing.</title>
        <authorList>
            <person name="Takabe Y."/>
            <person name="Nakajima Y."/>
            <person name="Suzuki S."/>
            <person name="Shiozaki T."/>
        </authorList>
    </citation>
    <scope>NUCLEOTIDE SEQUENCE [LARGE SCALE GENOMIC DNA]</scope>
    <source>
        <strain evidence="2 3">AI_62</strain>
    </source>
</reference>
<dbReference type="Proteomes" id="UP000786693">
    <property type="component" value="Unassembled WGS sequence"/>
</dbReference>
<accession>A0ABQ4NJH9</accession>
<feature type="compositionally biased region" description="Polar residues" evidence="1">
    <location>
        <begin position="13"/>
        <end position="41"/>
    </location>
</feature>
<dbReference type="EMBL" id="BPFH01000002">
    <property type="protein sequence ID" value="GIT94570.1"/>
    <property type="molecule type" value="Genomic_DNA"/>
</dbReference>
<gene>
    <name evidence="2" type="ORF">JANAI62_11930</name>
</gene>
<organism evidence="2 3">
    <name type="scientific">Jannaschia pagri</name>
    <dbReference type="NCBI Taxonomy" id="2829797"/>
    <lineage>
        <taxon>Bacteria</taxon>
        <taxon>Pseudomonadati</taxon>
        <taxon>Pseudomonadota</taxon>
        <taxon>Alphaproteobacteria</taxon>
        <taxon>Rhodobacterales</taxon>
        <taxon>Roseobacteraceae</taxon>
        <taxon>Jannaschia</taxon>
    </lineage>
</organism>
<feature type="compositionally biased region" description="Polar residues" evidence="1">
    <location>
        <begin position="85"/>
        <end position="94"/>
    </location>
</feature>
<name>A0ABQ4NJH9_9RHOB</name>
<evidence type="ECO:0000313" key="3">
    <source>
        <dbReference type="Proteomes" id="UP000786693"/>
    </source>
</evidence>
<evidence type="ECO:0000256" key="1">
    <source>
        <dbReference type="SAM" id="MobiDB-lite"/>
    </source>
</evidence>
<protein>
    <submittedName>
        <fullName evidence="2">Uncharacterized protein</fullName>
    </submittedName>
</protein>
<dbReference type="RefSeq" id="WP_220748096.1">
    <property type="nucleotide sequence ID" value="NZ_BPFH01000002.1"/>
</dbReference>
<feature type="region of interest" description="Disordered" evidence="1">
    <location>
        <begin position="1"/>
        <end position="105"/>
    </location>
</feature>
<sequence>MSLISAIGPVQAAQLSNQGPGGQNTSQASTGAEDQTTSDAQPSGAANASGGSSAAETTQTNSQIAPVTASRASNAPSSGRPGSDGKTSVDSPQTADHLDIAFRPDLNEDDARRYAQAAQQRLITQELLSRIPVPLEAIPALTNEVGKVRDLEDGQAPQAYKRTV</sequence>
<feature type="compositionally biased region" description="Basic and acidic residues" evidence="1">
    <location>
        <begin position="96"/>
        <end position="105"/>
    </location>
</feature>
<evidence type="ECO:0000313" key="2">
    <source>
        <dbReference type="EMBL" id="GIT94570.1"/>
    </source>
</evidence>
<comment type="caution">
    <text evidence="2">The sequence shown here is derived from an EMBL/GenBank/DDBJ whole genome shotgun (WGS) entry which is preliminary data.</text>
</comment>